<dbReference type="Proteomes" id="UP000000268">
    <property type="component" value="Chromosome"/>
</dbReference>
<gene>
    <name evidence="1" type="ordered locus">AM1_5822</name>
</gene>
<name>B0C0H2_ACAM1</name>
<dbReference type="STRING" id="329726.AM1_5822"/>
<dbReference type="KEGG" id="amr:AM1_5822"/>
<proteinExistence type="predicted"/>
<dbReference type="HOGENOM" id="CLU_3113323_0_0_3"/>
<evidence type="ECO:0000313" key="1">
    <source>
        <dbReference type="EMBL" id="ABW30765.1"/>
    </source>
</evidence>
<evidence type="ECO:0000313" key="2">
    <source>
        <dbReference type="Proteomes" id="UP000000268"/>
    </source>
</evidence>
<reference evidence="1 2" key="1">
    <citation type="journal article" date="2008" name="Proc. Natl. Acad. Sci. U.S.A.">
        <title>Niche adaptation and genome expansion in the chlorophyll d-producing cyanobacterium Acaryochloris marina.</title>
        <authorList>
            <person name="Swingley W.D."/>
            <person name="Chen M."/>
            <person name="Cheung P.C."/>
            <person name="Conrad A.L."/>
            <person name="Dejesa L.C."/>
            <person name="Hao J."/>
            <person name="Honchak B.M."/>
            <person name="Karbach L.E."/>
            <person name="Kurdoglu A."/>
            <person name="Lahiri S."/>
            <person name="Mastrian S.D."/>
            <person name="Miyashita H."/>
            <person name="Page L."/>
            <person name="Ramakrishna P."/>
            <person name="Satoh S."/>
            <person name="Sattley W.M."/>
            <person name="Shimada Y."/>
            <person name="Taylor H.L."/>
            <person name="Tomo T."/>
            <person name="Tsuchiya T."/>
            <person name="Wang Z.T."/>
            <person name="Raymond J."/>
            <person name="Mimuro M."/>
            <person name="Blankenship R.E."/>
            <person name="Touchman J.W."/>
        </authorList>
    </citation>
    <scope>NUCLEOTIDE SEQUENCE [LARGE SCALE GENOMIC DNA]</scope>
    <source>
        <strain evidence="2">MBIC 11017</strain>
    </source>
</reference>
<dbReference type="AlphaFoldDB" id="B0C0H2"/>
<protein>
    <submittedName>
        <fullName evidence="1">Uncharacterized protein</fullName>
    </submittedName>
</protein>
<accession>B0C0H2</accession>
<organism evidence="1 2">
    <name type="scientific">Acaryochloris marina (strain MBIC 11017)</name>
    <dbReference type="NCBI Taxonomy" id="329726"/>
    <lineage>
        <taxon>Bacteria</taxon>
        <taxon>Bacillati</taxon>
        <taxon>Cyanobacteriota</taxon>
        <taxon>Cyanophyceae</taxon>
        <taxon>Acaryochloridales</taxon>
        <taxon>Acaryochloridaceae</taxon>
        <taxon>Acaryochloris</taxon>
    </lineage>
</organism>
<dbReference type="EMBL" id="CP000828">
    <property type="protein sequence ID" value="ABW30765.1"/>
    <property type="molecule type" value="Genomic_DNA"/>
</dbReference>
<keyword evidence="2" id="KW-1185">Reference proteome</keyword>
<sequence>MPYSNVPKSQVIFSELLSLQQSLMSNSRYIGNSLRLLHEFRASWPTTASV</sequence>